<sequence>MLSRIKLTPVDIRKALLEVDDKALSVDDLKAMERQTPTAEEIIRLKDFGDVSKLAKADQFFYQVMDIPRITDRLRCMVYRRRLELEVEEIRPELDILHSASRELKTSQRFKRVLQAVLTVGNTLNGSSFRGGALGFRLEALLKLRETKSVQGGPQCPTLLHYIARVLLRTDPLLVTFLEDMPHLEAAARGLATSISTLVGGLNNIQDEVKRARETGTLPAEDRFVDVMEPFLKKERVTVDAVCKLGAALEADLRNLLVYYGETPDTPDSPKPEDFFALILSFSSSLQRLWRSTMLKRRFRFKQPSHQS</sequence>
<evidence type="ECO:0000313" key="1">
    <source>
        <dbReference type="EMBL" id="KAI9513231.1"/>
    </source>
</evidence>
<dbReference type="EMBL" id="JAGFNK010000002">
    <property type="protein sequence ID" value="KAI9513231.1"/>
    <property type="molecule type" value="Genomic_DNA"/>
</dbReference>
<accession>A0ACC0UNR6</accession>
<gene>
    <name evidence="1" type="ORF">F5148DRAFT_283542</name>
</gene>
<evidence type="ECO:0000313" key="2">
    <source>
        <dbReference type="Proteomes" id="UP001207468"/>
    </source>
</evidence>
<dbReference type="Proteomes" id="UP001207468">
    <property type="component" value="Unassembled WGS sequence"/>
</dbReference>
<protein>
    <submittedName>
        <fullName evidence="1">Uncharacterized protein</fullName>
    </submittedName>
</protein>
<comment type="caution">
    <text evidence="1">The sequence shown here is derived from an EMBL/GenBank/DDBJ whole genome shotgun (WGS) entry which is preliminary data.</text>
</comment>
<organism evidence="1 2">
    <name type="scientific">Russula earlei</name>
    <dbReference type="NCBI Taxonomy" id="71964"/>
    <lineage>
        <taxon>Eukaryota</taxon>
        <taxon>Fungi</taxon>
        <taxon>Dikarya</taxon>
        <taxon>Basidiomycota</taxon>
        <taxon>Agaricomycotina</taxon>
        <taxon>Agaricomycetes</taxon>
        <taxon>Russulales</taxon>
        <taxon>Russulaceae</taxon>
        <taxon>Russula</taxon>
    </lineage>
</organism>
<proteinExistence type="predicted"/>
<keyword evidence="2" id="KW-1185">Reference proteome</keyword>
<reference evidence="1" key="1">
    <citation type="submission" date="2021-03" db="EMBL/GenBank/DDBJ databases">
        <title>Evolutionary priming and transition to the ectomycorrhizal habit in an iconic lineage of mushroom-forming fungi: is preadaptation a requirement?</title>
        <authorList>
            <consortium name="DOE Joint Genome Institute"/>
            <person name="Looney B.P."/>
            <person name="Miyauchi S."/>
            <person name="Morin E."/>
            <person name="Drula E."/>
            <person name="Courty P.E."/>
            <person name="Chicoki N."/>
            <person name="Fauchery L."/>
            <person name="Kohler A."/>
            <person name="Kuo A."/>
            <person name="LaButti K."/>
            <person name="Pangilinan J."/>
            <person name="Lipzen A."/>
            <person name="Riley R."/>
            <person name="Andreopoulos W."/>
            <person name="He G."/>
            <person name="Johnson J."/>
            <person name="Barry K.W."/>
            <person name="Grigoriev I.V."/>
            <person name="Nagy L."/>
            <person name="Hibbett D."/>
            <person name="Henrissat B."/>
            <person name="Matheny P.B."/>
            <person name="Labbe J."/>
            <person name="Martin A.F."/>
        </authorList>
    </citation>
    <scope>NUCLEOTIDE SEQUENCE</scope>
    <source>
        <strain evidence="1">BPL698</strain>
    </source>
</reference>
<name>A0ACC0UNR6_9AGAM</name>